<comment type="caution">
    <text evidence="5">The sequence shown here is derived from an EMBL/GenBank/DDBJ whole genome shotgun (WGS) entry which is preliminary data.</text>
</comment>
<dbReference type="EMBL" id="QXFH01000072">
    <property type="protein sequence ID" value="RIV33016.1"/>
    <property type="molecule type" value="Genomic_DNA"/>
</dbReference>
<evidence type="ECO:0000256" key="3">
    <source>
        <dbReference type="ARBA" id="ARBA00023237"/>
    </source>
</evidence>
<comment type="subcellular location">
    <subcellularLocation>
        <location evidence="1">Cell outer membrane</location>
        <topology evidence="1">Peripheral membrane protein</topology>
    </subcellularLocation>
</comment>
<feature type="domain" description="Solute-binding protein family 3/N-terminal" evidence="4">
    <location>
        <begin position="47"/>
        <end position="284"/>
    </location>
</feature>
<dbReference type="CDD" id="cd13403">
    <property type="entry name" value="MLTF-like"/>
    <property type="match status" value="1"/>
</dbReference>
<dbReference type="InterPro" id="IPR008258">
    <property type="entry name" value="Transglycosylase_SLT_dom_1"/>
</dbReference>
<dbReference type="InterPro" id="IPR001638">
    <property type="entry name" value="Solute-binding_3/MltF_N"/>
</dbReference>
<evidence type="ECO:0000256" key="1">
    <source>
        <dbReference type="ARBA" id="ARBA00004339"/>
    </source>
</evidence>
<dbReference type="Proteomes" id="UP000266067">
    <property type="component" value="Unassembled WGS sequence"/>
</dbReference>
<dbReference type="SUPFAM" id="SSF53955">
    <property type="entry name" value="Lysozyme-like"/>
    <property type="match status" value="1"/>
</dbReference>
<dbReference type="CDD" id="cd01009">
    <property type="entry name" value="PBP2_YfhD_N"/>
    <property type="match status" value="1"/>
</dbReference>
<keyword evidence="2" id="KW-0732">Signal</keyword>
<protein>
    <submittedName>
        <fullName evidence="5">Lytic transglycosylase F</fullName>
    </submittedName>
</protein>
<dbReference type="Gene3D" id="3.40.190.10">
    <property type="entry name" value="Periplasmic binding protein-like II"/>
    <property type="match status" value="2"/>
</dbReference>
<keyword evidence="3" id="KW-0998">Cell outer membrane</keyword>
<evidence type="ECO:0000259" key="4">
    <source>
        <dbReference type="SMART" id="SM00062"/>
    </source>
</evidence>
<gene>
    <name evidence="5" type="ORF">D2V08_11440</name>
</gene>
<dbReference type="OrthoDB" id="9815002at2"/>
<dbReference type="Pfam" id="PF00497">
    <property type="entry name" value="SBP_bac_3"/>
    <property type="match status" value="1"/>
</dbReference>
<dbReference type="Pfam" id="PF01464">
    <property type="entry name" value="SLT"/>
    <property type="match status" value="1"/>
</dbReference>
<dbReference type="PANTHER" id="PTHR35936:SF19">
    <property type="entry name" value="AMINO-ACID-BINDING PROTEIN YXEM-RELATED"/>
    <property type="match status" value="1"/>
</dbReference>
<keyword evidence="3" id="KW-0472">Membrane</keyword>
<name>A0A3A1N5W1_9FLAO</name>
<accession>A0A3A1N5W1</accession>
<dbReference type="SMART" id="SM00062">
    <property type="entry name" value="PBPb"/>
    <property type="match status" value="1"/>
</dbReference>
<dbReference type="InterPro" id="IPR023346">
    <property type="entry name" value="Lysozyme-like_dom_sf"/>
</dbReference>
<dbReference type="RefSeq" id="WP_119608276.1">
    <property type="nucleotide sequence ID" value="NZ_QXFH01000072.1"/>
</dbReference>
<dbReference type="AlphaFoldDB" id="A0A3A1N5W1"/>
<evidence type="ECO:0000313" key="6">
    <source>
        <dbReference type="Proteomes" id="UP000266067"/>
    </source>
</evidence>
<evidence type="ECO:0000256" key="2">
    <source>
        <dbReference type="ARBA" id="ARBA00022729"/>
    </source>
</evidence>
<reference evidence="5 6" key="1">
    <citation type="submission" date="2018-08" db="EMBL/GenBank/DDBJ databases">
        <title>Proposal of Muricauda 72 sp.nov. and Muricauda NH166 sp.nov., isolated from seawater.</title>
        <authorList>
            <person name="Cheng H."/>
            <person name="Wu Y.-H."/>
            <person name="Guo L.-L."/>
            <person name="Xu X.-W."/>
        </authorList>
    </citation>
    <scope>NUCLEOTIDE SEQUENCE [LARGE SCALE GENOMIC DNA]</scope>
    <source>
        <strain evidence="5 6">KCTC 22173</strain>
    </source>
</reference>
<sequence length="477" mass="55572">MNRTTLILSLLSLIFLTCNTQNKEHDSNEDNTNLIYRDFQEIKEDGKLRAILAYSSTSYFLYKGKPMGYEYELLERLAEHFDLELEIIVSEDLNSLLSELNKGTVDIVAYGLAITTERKKKVAFTDYLYLTNQVLVQRKPENWRKLTLDNIKERLVQDPIQLINDTVSVRFSSSYFDRLQNLSKEIGGTIVIDTLKGKLATAEIIKMVADGEIKYTLADKNLAQINASFFPILDVSVPVSFSQRIAWAVNKNSDDFLAKINQWIENEKKRNDYYVIYNKYFRNKRNFSRRVKSEFYSLTNYQISKYDSVIKENAKKLGWDWRLLASLVYQESRFDQEANSWTGAEGLMQLMPNTAQELGVENILDPVDNINAGSKYLKSIYDNFEEITDTVQRIKFTMGAYNSGYYHIKDARKLAALNKLNPNVWDGNVNEMLLELTYPKNYNHPSINYGYVNGIEPYNYVNQIFERYDHYVNFIKE</sequence>
<dbReference type="GO" id="GO:0009279">
    <property type="term" value="C:cell outer membrane"/>
    <property type="evidence" value="ECO:0007669"/>
    <property type="project" value="UniProtKB-SubCell"/>
</dbReference>
<keyword evidence="6" id="KW-1185">Reference proteome</keyword>
<dbReference type="PANTHER" id="PTHR35936">
    <property type="entry name" value="MEMBRANE-BOUND LYTIC MUREIN TRANSGLYCOSYLASE F"/>
    <property type="match status" value="1"/>
</dbReference>
<organism evidence="5 6">
    <name type="scientific">Flagellimonas lutimaris</name>
    <dbReference type="NCBI Taxonomy" id="475082"/>
    <lineage>
        <taxon>Bacteria</taxon>
        <taxon>Pseudomonadati</taxon>
        <taxon>Bacteroidota</taxon>
        <taxon>Flavobacteriia</taxon>
        <taxon>Flavobacteriales</taxon>
        <taxon>Flavobacteriaceae</taxon>
        <taxon>Flagellimonas</taxon>
    </lineage>
</organism>
<dbReference type="SUPFAM" id="SSF53850">
    <property type="entry name" value="Periplasmic binding protein-like II"/>
    <property type="match status" value="1"/>
</dbReference>
<evidence type="ECO:0000313" key="5">
    <source>
        <dbReference type="EMBL" id="RIV33016.1"/>
    </source>
</evidence>
<dbReference type="Gene3D" id="1.10.530.10">
    <property type="match status" value="1"/>
</dbReference>
<proteinExistence type="predicted"/>